<gene>
    <name evidence="1" type="ORF">DRW07_18150</name>
</gene>
<sequence>MFLRFSIGLLLLIKSTVSFAFSVEGVIRLSSVSNNAQPSFFDKGNGIFRSDGNDLLLSQAILSTQVDVGKSLVLHSVANAYSDGDKQLGLTQAYLEYRPLSPGVFRWSSRAGLFYPRLSVENTDVGWLANHFITSSALNSWIGEELRVPGLELSLHRSGRKAKSPWSFRFDLGAYKGNDTTGTLLTWRGFAIHDRQTLHHERVEFAPLPSVISPDYFNAPSWTEPFTEVDGKVGFYVGAQAQYVRKLDIRYFIYDNRANPLKVNEQRLYAWHTKFHSLATRYLMTPNLTLSLHLMDGATEMGSRLVYADFRAAYGAFSYTQGAHKYSVRLDLFDVKEDDLVPKDYNDSHGHALTINWTYRLSNNWQVTAEGIYTKHRFENRPSLAIADKQRDYQGQLAMTYRF</sequence>
<keyword evidence="2" id="KW-1185">Reference proteome</keyword>
<dbReference type="SUPFAM" id="SSF56935">
    <property type="entry name" value="Porins"/>
    <property type="match status" value="1"/>
</dbReference>
<dbReference type="EMBL" id="RPOK01000007">
    <property type="protein sequence ID" value="RPJ64846.1"/>
    <property type="molecule type" value="Genomic_DNA"/>
</dbReference>
<dbReference type="RefSeq" id="WP_124029368.1">
    <property type="nucleotide sequence ID" value="NZ_JBHRSN010000012.1"/>
</dbReference>
<reference evidence="1 2" key="1">
    <citation type="submission" date="2018-11" db="EMBL/GenBank/DDBJ databases">
        <authorList>
            <person name="Ye M.-Q."/>
            <person name="Du Z.-J."/>
        </authorList>
    </citation>
    <scope>NUCLEOTIDE SEQUENCE [LARGE SCALE GENOMIC DNA]</scope>
    <source>
        <strain evidence="1 2">U0105</strain>
    </source>
</reference>
<dbReference type="AlphaFoldDB" id="A0A3N5XY91"/>
<evidence type="ECO:0008006" key="3">
    <source>
        <dbReference type="Google" id="ProtNLM"/>
    </source>
</evidence>
<evidence type="ECO:0000313" key="2">
    <source>
        <dbReference type="Proteomes" id="UP000275281"/>
    </source>
</evidence>
<accession>A0A3N5XY91</accession>
<dbReference type="OrthoDB" id="7531957at2"/>
<organism evidence="1 2">
    <name type="scientific">Alteromonas sediminis</name>
    <dbReference type="NCBI Taxonomy" id="2259342"/>
    <lineage>
        <taxon>Bacteria</taxon>
        <taxon>Pseudomonadati</taxon>
        <taxon>Pseudomonadota</taxon>
        <taxon>Gammaproteobacteria</taxon>
        <taxon>Alteromonadales</taxon>
        <taxon>Alteromonadaceae</taxon>
        <taxon>Alteromonas/Salinimonas group</taxon>
        <taxon>Alteromonas</taxon>
    </lineage>
</organism>
<evidence type="ECO:0000313" key="1">
    <source>
        <dbReference type="EMBL" id="RPJ64846.1"/>
    </source>
</evidence>
<name>A0A3N5XY91_9ALTE</name>
<proteinExistence type="predicted"/>
<protein>
    <recommendedName>
        <fullName evidence="3">Porin</fullName>
    </recommendedName>
</protein>
<dbReference type="Proteomes" id="UP000275281">
    <property type="component" value="Unassembled WGS sequence"/>
</dbReference>
<comment type="caution">
    <text evidence="1">The sequence shown here is derived from an EMBL/GenBank/DDBJ whole genome shotgun (WGS) entry which is preliminary data.</text>
</comment>